<evidence type="ECO:0000256" key="1">
    <source>
        <dbReference type="ARBA" id="ARBA00004651"/>
    </source>
</evidence>
<keyword evidence="7 10" id="KW-0472">Membrane</keyword>
<evidence type="ECO:0000256" key="3">
    <source>
        <dbReference type="ARBA" id="ARBA00022606"/>
    </source>
</evidence>
<feature type="transmembrane region" description="Helical" evidence="10">
    <location>
        <begin position="737"/>
        <end position="755"/>
    </location>
</feature>
<evidence type="ECO:0000256" key="6">
    <source>
        <dbReference type="ARBA" id="ARBA00022989"/>
    </source>
</evidence>
<evidence type="ECO:0000256" key="10">
    <source>
        <dbReference type="SAM" id="Phobius"/>
    </source>
</evidence>
<proteinExistence type="predicted"/>
<feature type="transmembrane region" description="Helical" evidence="10">
    <location>
        <begin position="816"/>
        <end position="837"/>
    </location>
</feature>
<evidence type="ECO:0000256" key="8">
    <source>
        <dbReference type="ARBA" id="ARBA00023170"/>
    </source>
</evidence>
<keyword evidence="4 10" id="KW-0812">Transmembrane</keyword>
<evidence type="ECO:0008006" key="13">
    <source>
        <dbReference type="Google" id="ProtNLM"/>
    </source>
</evidence>
<comment type="subcellular location">
    <subcellularLocation>
        <location evidence="1">Cell membrane</location>
        <topology evidence="1">Multi-pass membrane protein</topology>
    </subcellularLocation>
</comment>
<evidence type="ECO:0000256" key="4">
    <source>
        <dbReference type="ARBA" id="ARBA00022692"/>
    </source>
</evidence>
<evidence type="ECO:0000256" key="5">
    <source>
        <dbReference type="ARBA" id="ARBA00022725"/>
    </source>
</evidence>
<dbReference type="InterPro" id="IPR004117">
    <property type="entry name" value="7tm6_olfct_rcpt"/>
</dbReference>
<keyword evidence="5" id="KW-0552">Olfaction</keyword>
<evidence type="ECO:0000313" key="11">
    <source>
        <dbReference type="EMBL" id="KAH0568995.1"/>
    </source>
</evidence>
<keyword evidence="2" id="KW-1003">Cell membrane</keyword>
<evidence type="ECO:0000256" key="2">
    <source>
        <dbReference type="ARBA" id="ARBA00022475"/>
    </source>
</evidence>
<name>A0AAV7J822_COTGL</name>
<feature type="transmembrane region" description="Helical" evidence="10">
    <location>
        <begin position="126"/>
        <end position="153"/>
    </location>
</feature>
<dbReference type="Pfam" id="PF02949">
    <property type="entry name" value="7tm_6"/>
    <property type="match status" value="3"/>
</dbReference>
<dbReference type="EMBL" id="JAHXZJ010000001">
    <property type="protein sequence ID" value="KAH0568995.1"/>
    <property type="molecule type" value="Genomic_DNA"/>
</dbReference>
<feature type="transmembrane region" description="Helical" evidence="10">
    <location>
        <begin position="33"/>
        <end position="53"/>
    </location>
</feature>
<evidence type="ECO:0000256" key="9">
    <source>
        <dbReference type="ARBA" id="ARBA00023224"/>
    </source>
</evidence>
<feature type="transmembrane region" description="Helical" evidence="10">
    <location>
        <begin position="265"/>
        <end position="286"/>
    </location>
</feature>
<comment type="caution">
    <text evidence="11">The sequence shown here is derived from an EMBL/GenBank/DDBJ whole genome shotgun (WGS) entry which is preliminary data.</text>
</comment>
<feature type="transmembrane region" description="Helical" evidence="10">
    <location>
        <begin position="174"/>
        <end position="196"/>
    </location>
</feature>
<dbReference type="PANTHER" id="PTHR21137">
    <property type="entry name" value="ODORANT RECEPTOR"/>
    <property type="match status" value="1"/>
</dbReference>
<keyword evidence="6 10" id="KW-1133">Transmembrane helix</keyword>
<gene>
    <name evidence="11" type="ORF">KQX54_021701</name>
</gene>
<dbReference type="AlphaFoldDB" id="A0AAV7J822"/>
<feature type="transmembrane region" description="Helical" evidence="10">
    <location>
        <begin position="593"/>
        <end position="610"/>
    </location>
</feature>
<dbReference type="PANTHER" id="PTHR21137:SF35">
    <property type="entry name" value="ODORANT RECEPTOR 19A-RELATED"/>
    <property type="match status" value="1"/>
</dbReference>
<feature type="transmembrane region" description="Helical" evidence="10">
    <location>
        <begin position="767"/>
        <end position="785"/>
    </location>
</feature>
<keyword evidence="12" id="KW-1185">Reference proteome</keyword>
<dbReference type="Proteomes" id="UP000826195">
    <property type="component" value="Unassembled WGS sequence"/>
</dbReference>
<feature type="transmembrane region" description="Helical" evidence="10">
    <location>
        <begin position="645"/>
        <end position="667"/>
    </location>
</feature>
<reference evidence="11 12" key="1">
    <citation type="journal article" date="2021" name="J. Hered.">
        <title>A chromosome-level genome assembly of the parasitoid wasp, Cotesia glomerata (Hymenoptera: Braconidae).</title>
        <authorList>
            <person name="Pinto B.J."/>
            <person name="Weis J.J."/>
            <person name="Gamble T."/>
            <person name="Ode P.J."/>
            <person name="Paul R."/>
            <person name="Zaspel J.M."/>
        </authorList>
    </citation>
    <scope>NUCLEOTIDE SEQUENCE [LARGE SCALE GENOMIC DNA]</scope>
    <source>
        <strain evidence="11">CgM1</strain>
    </source>
</reference>
<dbReference type="GO" id="GO:0004984">
    <property type="term" value="F:olfactory receptor activity"/>
    <property type="evidence" value="ECO:0007669"/>
    <property type="project" value="InterPro"/>
</dbReference>
<keyword evidence="3" id="KW-0716">Sensory transduction</keyword>
<feature type="transmembrane region" description="Helical" evidence="10">
    <location>
        <begin position="65"/>
        <end position="84"/>
    </location>
</feature>
<evidence type="ECO:0000313" key="12">
    <source>
        <dbReference type="Proteomes" id="UP000826195"/>
    </source>
</evidence>
<dbReference type="GO" id="GO:0007165">
    <property type="term" value="P:signal transduction"/>
    <property type="evidence" value="ECO:0007669"/>
    <property type="project" value="UniProtKB-KW"/>
</dbReference>
<evidence type="ECO:0000256" key="7">
    <source>
        <dbReference type="ARBA" id="ARBA00023136"/>
    </source>
</evidence>
<keyword evidence="9" id="KW-0807">Transducer</keyword>
<keyword evidence="8" id="KW-0675">Receptor</keyword>
<protein>
    <recommendedName>
        <fullName evidence="13">Odorant receptor</fullName>
    </recommendedName>
</protein>
<dbReference type="GO" id="GO:0005886">
    <property type="term" value="C:plasma membrane"/>
    <property type="evidence" value="ECO:0007669"/>
    <property type="project" value="UniProtKB-SubCell"/>
</dbReference>
<accession>A0AAV7J822</accession>
<feature type="transmembrane region" description="Helical" evidence="10">
    <location>
        <begin position="499"/>
        <end position="518"/>
    </location>
</feature>
<sequence length="861" mass="99589">MNIFETRHFREFKVVLTVLGLWPPQPPLQRNCARVFVILAILSILTVKVIKFFKLIHDIDGAIECMPMIIVHLVSLTKYLNWIFNADKLKKIFIHIERDGETLEVSKDVEIMENWMNRIRTSSASYATSIFTILGMFFLAPAVPKILDIAVPLNESRPLVMLYQTEYFVDEEEYYVYILLHAYMSVSVSVVILVYFDVLLGTHVHHACAMFTILRSYLETIHLDICNASDSKKSEMLKRKIVHCIKIHRNTLEFADELEASYSTAWFIMLTLCTFVITLTGTVAVMKLDNPMEATKFVSFSLGNVCHLYYTTFKAQMIIEESEAVFYSVYFSDWYDFPPKYQRLLIPIMMRSKTPCSISAGSIFVLSMDLFSSAFMKLDNPMEATKLVSFSLGNICHLYYTTFQAQMIIEESEAVFYSVYFSDWYDFPPKYQRLLIPIMMRSKTPCSISAGSIFVLSMDLFSSSQYRHATKMNILKTRHFREFKVVLTLLGQWPSQSPLQRYCVRFIVLLAIFSILTPKIIKFFEVIRDIDQVIECLPMIILHFVTLTKYFNWIFNQEKVDNLILHIDRDGKALKLDRDVAIMEKWLQRIRNVSLSYSTAMFSILILYLASPGAPKLMDLINPLNESRKRIFLYQTEYFVDQEEYYVHILIHAYMTVPISVAVLVYFDNLVGTKVHHACAMFDILSTYLENINAGKISDAGSKEDYSRIHRNIVRCVNMHKNALKFSQDLEDSISSAWLLVLFFSLTIISITGTVTTTKFDQPNEAFKFMAFTIGAVFHLFYTSFQGQELIDQSERVFRAAYDSKWYNLPCSHQKLLSFLIMKSVTPSVITAGGMYILSLDTFSIVLKNAMSFFTVLTSMR</sequence>
<organism evidence="11 12">
    <name type="scientific">Cotesia glomerata</name>
    <name type="common">Lepidopteran parasitic wasp</name>
    <name type="synonym">Apanteles glomeratus</name>
    <dbReference type="NCBI Taxonomy" id="32391"/>
    <lineage>
        <taxon>Eukaryota</taxon>
        <taxon>Metazoa</taxon>
        <taxon>Ecdysozoa</taxon>
        <taxon>Arthropoda</taxon>
        <taxon>Hexapoda</taxon>
        <taxon>Insecta</taxon>
        <taxon>Pterygota</taxon>
        <taxon>Neoptera</taxon>
        <taxon>Endopterygota</taxon>
        <taxon>Hymenoptera</taxon>
        <taxon>Apocrita</taxon>
        <taxon>Ichneumonoidea</taxon>
        <taxon>Braconidae</taxon>
        <taxon>Microgastrinae</taxon>
        <taxon>Cotesia</taxon>
    </lineage>
</organism>
<dbReference type="GO" id="GO:0005549">
    <property type="term" value="F:odorant binding"/>
    <property type="evidence" value="ECO:0007669"/>
    <property type="project" value="InterPro"/>
</dbReference>